<evidence type="ECO:0000256" key="1">
    <source>
        <dbReference type="SAM" id="Phobius"/>
    </source>
</evidence>
<gene>
    <name evidence="2" type="ORF">GCM10011577_29940</name>
</gene>
<sequence length="83" mass="8851">MGASMIRKSVAISMLALAVSITLLVSGGIALWHAGIVADENNLTTGFAPYLWVPFGTGLIGFMVSLPWFLGTVTTTPRLRSER</sequence>
<evidence type="ECO:0000313" key="3">
    <source>
        <dbReference type="Proteomes" id="UP000596938"/>
    </source>
</evidence>
<organism evidence="2 3">
    <name type="scientific">Pseudarthrobacter polychromogenes</name>
    <dbReference type="NCBI Taxonomy" id="1676"/>
    <lineage>
        <taxon>Bacteria</taxon>
        <taxon>Bacillati</taxon>
        <taxon>Actinomycetota</taxon>
        <taxon>Actinomycetes</taxon>
        <taxon>Micrococcales</taxon>
        <taxon>Micrococcaceae</taxon>
        <taxon>Pseudarthrobacter</taxon>
    </lineage>
</organism>
<protein>
    <submittedName>
        <fullName evidence="2">Uncharacterized protein</fullName>
    </submittedName>
</protein>
<dbReference type="Proteomes" id="UP000596938">
    <property type="component" value="Unassembled WGS sequence"/>
</dbReference>
<keyword evidence="1" id="KW-0472">Membrane</keyword>
<accession>A0ABQ1XUZ8</accession>
<dbReference type="EMBL" id="BMKU01000010">
    <property type="protein sequence ID" value="GGH03944.1"/>
    <property type="molecule type" value="Genomic_DNA"/>
</dbReference>
<evidence type="ECO:0000313" key="2">
    <source>
        <dbReference type="EMBL" id="GGH03944.1"/>
    </source>
</evidence>
<name>A0ABQ1XUZ8_9MICC</name>
<keyword evidence="1" id="KW-1133">Transmembrane helix</keyword>
<feature type="transmembrane region" description="Helical" evidence="1">
    <location>
        <begin position="52"/>
        <end position="73"/>
    </location>
</feature>
<reference evidence="3" key="1">
    <citation type="journal article" date="2019" name="Int. J. Syst. Evol. Microbiol.">
        <title>The Global Catalogue of Microorganisms (GCM) 10K type strain sequencing project: providing services to taxonomists for standard genome sequencing and annotation.</title>
        <authorList>
            <consortium name="The Broad Institute Genomics Platform"/>
            <consortium name="The Broad Institute Genome Sequencing Center for Infectious Disease"/>
            <person name="Wu L."/>
            <person name="Ma J."/>
        </authorList>
    </citation>
    <scope>NUCLEOTIDE SEQUENCE [LARGE SCALE GENOMIC DNA]</scope>
    <source>
        <strain evidence="3">CGMCC 1.1927</strain>
    </source>
</reference>
<comment type="caution">
    <text evidence="2">The sequence shown here is derived from an EMBL/GenBank/DDBJ whole genome shotgun (WGS) entry which is preliminary data.</text>
</comment>
<keyword evidence="1" id="KW-0812">Transmembrane</keyword>
<keyword evidence="3" id="KW-1185">Reference proteome</keyword>
<proteinExistence type="predicted"/>
<feature type="transmembrane region" description="Helical" evidence="1">
    <location>
        <begin position="12"/>
        <end position="32"/>
    </location>
</feature>